<sequence length="108" mass="11137">MRHTMIHDEAGSATVTTAGLIAALSAVLLVIASLINTTIASHRAQVAADLAAVAGAWAVYSGEHPCRKADYIAQLNQATIYKCSVFGSDVTVIVVENSATATARAGPR</sequence>
<dbReference type="InterPro" id="IPR021202">
    <property type="entry name" value="Rv3654c-like"/>
</dbReference>
<gene>
    <name evidence="3" type="ORF">CMUST_14635</name>
</gene>
<dbReference type="RefSeq" id="WP_047263093.1">
    <property type="nucleotide sequence ID" value="NZ_CP011542.1"/>
</dbReference>
<dbReference type="GO" id="GO:0004386">
    <property type="term" value="F:helicase activity"/>
    <property type="evidence" value="ECO:0007669"/>
    <property type="project" value="UniProtKB-KW"/>
</dbReference>
<keyword evidence="1" id="KW-0472">Membrane</keyword>
<keyword evidence="3" id="KW-0067">ATP-binding</keyword>
<keyword evidence="3" id="KW-0547">Nucleotide-binding</keyword>
<keyword evidence="3" id="KW-0347">Helicase</keyword>
<dbReference type="Pfam" id="PF13400">
    <property type="entry name" value="Tad"/>
    <property type="match status" value="1"/>
</dbReference>
<dbReference type="KEGG" id="cmv:CMUST_14635"/>
<dbReference type="NCBIfam" id="TIGR03816">
    <property type="entry name" value="tadE_like_DECH"/>
    <property type="match status" value="1"/>
</dbReference>
<dbReference type="InterPro" id="IPR028087">
    <property type="entry name" value="Tad_N"/>
</dbReference>
<proteinExistence type="predicted"/>
<feature type="domain" description="Putative Flp pilus-assembly TadG-like N-terminal" evidence="2">
    <location>
        <begin position="11"/>
        <end position="58"/>
    </location>
</feature>
<keyword evidence="1" id="KW-0812">Transmembrane</keyword>
<dbReference type="Proteomes" id="UP000035199">
    <property type="component" value="Chromosome"/>
</dbReference>
<evidence type="ECO:0000313" key="3">
    <source>
        <dbReference type="EMBL" id="AKK07220.1"/>
    </source>
</evidence>
<protein>
    <submittedName>
        <fullName evidence="3">Helicase/secretion neighborhood TadE-like protein</fullName>
    </submittedName>
</protein>
<keyword evidence="1" id="KW-1133">Transmembrane helix</keyword>
<feature type="transmembrane region" description="Helical" evidence="1">
    <location>
        <begin position="12"/>
        <end position="35"/>
    </location>
</feature>
<evidence type="ECO:0000313" key="4">
    <source>
        <dbReference type="Proteomes" id="UP000035199"/>
    </source>
</evidence>
<reference evidence="4" key="2">
    <citation type="submission" date="2015-05" db="EMBL/GenBank/DDBJ databases">
        <title>Complete genome sequence of Corynebacterium mustelae DSM 45274, isolated from various tissues of a male ferret with lethal sepsis.</title>
        <authorList>
            <person name="Ruckert C."/>
            <person name="Albersmeier A."/>
            <person name="Winkler A."/>
            <person name="Tauch A."/>
        </authorList>
    </citation>
    <scope>NUCLEOTIDE SEQUENCE [LARGE SCALE GENOMIC DNA]</scope>
    <source>
        <strain evidence="4">DSM 45274</strain>
    </source>
</reference>
<organism evidence="3 4">
    <name type="scientific">Corynebacterium mustelae</name>
    <dbReference type="NCBI Taxonomy" id="571915"/>
    <lineage>
        <taxon>Bacteria</taxon>
        <taxon>Bacillati</taxon>
        <taxon>Actinomycetota</taxon>
        <taxon>Actinomycetes</taxon>
        <taxon>Mycobacteriales</taxon>
        <taxon>Corynebacteriaceae</taxon>
        <taxon>Corynebacterium</taxon>
    </lineage>
</organism>
<dbReference type="AlphaFoldDB" id="A0A0G3H3A6"/>
<dbReference type="STRING" id="571915.CMUST_14635"/>
<keyword evidence="3" id="KW-0378">Hydrolase</keyword>
<dbReference type="EMBL" id="CP011542">
    <property type="protein sequence ID" value="AKK07220.1"/>
    <property type="molecule type" value="Genomic_DNA"/>
</dbReference>
<evidence type="ECO:0000256" key="1">
    <source>
        <dbReference type="SAM" id="Phobius"/>
    </source>
</evidence>
<keyword evidence="4" id="KW-1185">Reference proteome</keyword>
<accession>A0A0G3H3A6</accession>
<dbReference type="PATRIC" id="fig|571915.4.peg.3146"/>
<evidence type="ECO:0000259" key="2">
    <source>
        <dbReference type="Pfam" id="PF13400"/>
    </source>
</evidence>
<name>A0A0G3H3A6_9CORY</name>
<reference evidence="3 4" key="1">
    <citation type="journal article" date="2015" name="Genome Announc.">
        <title>Complete Genome Sequence of the Type Strain Corynebacterium mustelae DSM 45274, Isolated from Various Tissues of a Male Ferret with Lethal Sepsis.</title>
        <authorList>
            <person name="Ruckert C."/>
            <person name="Eimer J."/>
            <person name="Winkler A."/>
            <person name="Tauch A."/>
        </authorList>
    </citation>
    <scope>NUCLEOTIDE SEQUENCE [LARGE SCALE GENOMIC DNA]</scope>
    <source>
        <strain evidence="3 4">DSM 45274</strain>
    </source>
</reference>